<organism evidence="1 2">
    <name type="scientific">Naganishia vaughanmartiniae</name>
    <dbReference type="NCBI Taxonomy" id="1424756"/>
    <lineage>
        <taxon>Eukaryota</taxon>
        <taxon>Fungi</taxon>
        <taxon>Dikarya</taxon>
        <taxon>Basidiomycota</taxon>
        <taxon>Agaricomycotina</taxon>
        <taxon>Tremellomycetes</taxon>
        <taxon>Filobasidiales</taxon>
        <taxon>Filobasidiaceae</taxon>
        <taxon>Naganishia</taxon>
    </lineage>
</organism>
<sequence length="460" mass="52227">MSVLQSWTQLVQPVVDTLKHTLDNPAIDYRKFVVGAGWAICGLETYILSRQLPLYSLKAPPALLAPHIPDETFKKSQAYGRDRARFGIFKQIFEQFTSWGMIASGLYLWGWQKAGMALVKTGLDPTRIIPRSLVYTLLLTLLSSATSIPLSLYSTFVIEERHGFNKSTLKLFVMDTLKGWLVGGVIGLPFLAAFLKIIDWAGDSFVPYLMAFFLVFTVLIQIIYPTFIQPLFNKLTPLPEGELRTRVEKLAASLDFPLKHLYVIDGSKRSGHSNAYFYGLPWSKHIVIYDTLIEQSTPEEVEAVLGHTTKLLVSTQFYLFLTLTLFTLFINNRSLFSSFGFNDSTLGLTRQEKRPIIIGFMLFQLVTAPLDPLASLGMNALSRKYEYEADQFAADLQKAPQLSRALIKIMNENLASPHNDWLYSMYKHSHPTLVERLSRLRLYEQKTETTAGKVEEKKEL</sequence>
<protein>
    <submittedName>
        <fullName evidence="1">Uncharacterized protein</fullName>
    </submittedName>
</protein>
<reference evidence="1" key="1">
    <citation type="submission" date="2023-04" db="EMBL/GenBank/DDBJ databases">
        <title>Draft Genome sequencing of Naganishia species isolated from polar environments using Oxford Nanopore Technology.</title>
        <authorList>
            <person name="Leo P."/>
            <person name="Venkateswaran K."/>
        </authorList>
    </citation>
    <scope>NUCLEOTIDE SEQUENCE</scope>
    <source>
        <strain evidence="1">MNA-CCFEE 5425</strain>
    </source>
</reference>
<dbReference type="EMBL" id="JASBWU010000007">
    <property type="protein sequence ID" value="KAJ9120022.1"/>
    <property type="molecule type" value="Genomic_DNA"/>
</dbReference>
<gene>
    <name evidence="1" type="ORF">QFC22_002919</name>
</gene>
<proteinExistence type="predicted"/>
<evidence type="ECO:0000313" key="1">
    <source>
        <dbReference type="EMBL" id="KAJ9120022.1"/>
    </source>
</evidence>
<accession>A0ACC2X7Z2</accession>
<name>A0ACC2X7Z2_9TREE</name>
<evidence type="ECO:0000313" key="2">
    <source>
        <dbReference type="Proteomes" id="UP001243375"/>
    </source>
</evidence>
<dbReference type="Proteomes" id="UP001243375">
    <property type="component" value="Unassembled WGS sequence"/>
</dbReference>
<comment type="caution">
    <text evidence="1">The sequence shown here is derived from an EMBL/GenBank/DDBJ whole genome shotgun (WGS) entry which is preliminary data.</text>
</comment>
<keyword evidence="2" id="KW-1185">Reference proteome</keyword>